<gene>
    <name evidence="3" type="ORF">C2845_PM11G22870</name>
</gene>
<sequence length="226" mass="24034">MRTSLPLAAASAVFLLLLLTTMEAEAIRLDAESRAAVSQQQQIANKPGENPAQKDAPVKSSVGESEQKRSIAGQEQAGLVVGLGLFRRSPGGWGSNPSGRPGIPIGGVGSPVAVVGREETAQLWRNVQADHGRGCTWCVPLNPRSARLVLLPVGVQNLASVRDRKDSKVRAYLALALLAYDGEFRESNSRRNARPEPLDFPSPSRSPITPCPMYPAQPGEITALPG</sequence>
<keyword evidence="4" id="KW-1185">Reference proteome</keyword>
<feature type="signal peptide" evidence="2">
    <location>
        <begin position="1"/>
        <end position="26"/>
    </location>
</feature>
<organism evidence="3 4">
    <name type="scientific">Panicum miliaceum</name>
    <name type="common">Proso millet</name>
    <name type="synonym">Broomcorn millet</name>
    <dbReference type="NCBI Taxonomy" id="4540"/>
    <lineage>
        <taxon>Eukaryota</taxon>
        <taxon>Viridiplantae</taxon>
        <taxon>Streptophyta</taxon>
        <taxon>Embryophyta</taxon>
        <taxon>Tracheophyta</taxon>
        <taxon>Spermatophyta</taxon>
        <taxon>Magnoliopsida</taxon>
        <taxon>Liliopsida</taxon>
        <taxon>Poales</taxon>
        <taxon>Poaceae</taxon>
        <taxon>PACMAD clade</taxon>
        <taxon>Panicoideae</taxon>
        <taxon>Panicodae</taxon>
        <taxon>Paniceae</taxon>
        <taxon>Panicinae</taxon>
        <taxon>Panicum</taxon>
        <taxon>Panicum sect. Panicum</taxon>
    </lineage>
</organism>
<feature type="compositionally biased region" description="Basic and acidic residues" evidence="1">
    <location>
        <begin position="186"/>
        <end position="197"/>
    </location>
</feature>
<dbReference type="AlphaFoldDB" id="A0A3L6RWQ0"/>
<dbReference type="EMBL" id="PQIB02000007">
    <property type="protein sequence ID" value="RLN09417.1"/>
    <property type="molecule type" value="Genomic_DNA"/>
</dbReference>
<feature type="chain" id="PRO_5018122854" evidence="2">
    <location>
        <begin position="27"/>
        <end position="226"/>
    </location>
</feature>
<evidence type="ECO:0000256" key="1">
    <source>
        <dbReference type="SAM" id="MobiDB-lite"/>
    </source>
</evidence>
<feature type="region of interest" description="Disordered" evidence="1">
    <location>
        <begin position="38"/>
        <end position="72"/>
    </location>
</feature>
<evidence type="ECO:0000256" key="2">
    <source>
        <dbReference type="SAM" id="SignalP"/>
    </source>
</evidence>
<protein>
    <submittedName>
        <fullName evidence="3">Uncharacterized protein</fullName>
    </submittedName>
</protein>
<feature type="region of interest" description="Disordered" evidence="1">
    <location>
        <begin position="186"/>
        <end position="226"/>
    </location>
</feature>
<accession>A0A3L6RWQ0</accession>
<evidence type="ECO:0000313" key="4">
    <source>
        <dbReference type="Proteomes" id="UP000275267"/>
    </source>
</evidence>
<reference evidence="4" key="1">
    <citation type="journal article" date="2019" name="Nat. Commun.">
        <title>The genome of broomcorn millet.</title>
        <authorList>
            <person name="Zou C."/>
            <person name="Miki D."/>
            <person name="Li D."/>
            <person name="Tang Q."/>
            <person name="Xiao L."/>
            <person name="Rajput S."/>
            <person name="Deng P."/>
            <person name="Jia W."/>
            <person name="Huang R."/>
            <person name="Zhang M."/>
            <person name="Sun Y."/>
            <person name="Hu J."/>
            <person name="Fu X."/>
            <person name="Schnable P.S."/>
            <person name="Li F."/>
            <person name="Zhang H."/>
            <person name="Feng B."/>
            <person name="Zhu X."/>
            <person name="Liu R."/>
            <person name="Schnable J.C."/>
            <person name="Zhu J.-K."/>
            <person name="Zhang H."/>
        </authorList>
    </citation>
    <scope>NUCLEOTIDE SEQUENCE [LARGE SCALE GENOMIC DNA]</scope>
</reference>
<name>A0A3L6RWQ0_PANMI</name>
<evidence type="ECO:0000313" key="3">
    <source>
        <dbReference type="EMBL" id="RLN09417.1"/>
    </source>
</evidence>
<keyword evidence="2" id="KW-0732">Signal</keyword>
<dbReference type="Proteomes" id="UP000275267">
    <property type="component" value="Unassembled WGS sequence"/>
</dbReference>
<comment type="caution">
    <text evidence="3">The sequence shown here is derived from an EMBL/GenBank/DDBJ whole genome shotgun (WGS) entry which is preliminary data.</text>
</comment>
<proteinExistence type="predicted"/>